<dbReference type="STRING" id="1073089.A0A1L9RK93"/>
<dbReference type="PANTHER" id="PTHR33112:SF12">
    <property type="entry name" value="HETEROKARYON INCOMPATIBILITY DOMAIN-CONTAINING PROTEIN"/>
    <property type="match status" value="1"/>
</dbReference>
<keyword evidence="4" id="KW-1185">Reference proteome</keyword>
<reference evidence="4" key="1">
    <citation type="journal article" date="2017" name="Genome Biol.">
        <title>Comparative genomics reveals high biological diversity and specific adaptations in the industrially and medically important fungal genus Aspergillus.</title>
        <authorList>
            <person name="de Vries R.P."/>
            <person name="Riley R."/>
            <person name="Wiebenga A."/>
            <person name="Aguilar-Osorio G."/>
            <person name="Amillis S."/>
            <person name="Uchima C.A."/>
            <person name="Anderluh G."/>
            <person name="Asadollahi M."/>
            <person name="Askin M."/>
            <person name="Barry K."/>
            <person name="Battaglia E."/>
            <person name="Bayram O."/>
            <person name="Benocci T."/>
            <person name="Braus-Stromeyer S.A."/>
            <person name="Caldana C."/>
            <person name="Canovas D."/>
            <person name="Cerqueira G.C."/>
            <person name="Chen F."/>
            <person name="Chen W."/>
            <person name="Choi C."/>
            <person name="Clum A."/>
            <person name="Dos Santos R.A."/>
            <person name="Damasio A.R."/>
            <person name="Diallinas G."/>
            <person name="Emri T."/>
            <person name="Fekete E."/>
            <person name="Flipphi M."/>
            <person name="Freyberg S."/>
            <person name="Gallo A."/>
            <person name="Gournas C."/>
            <person name="Habgood R."/>
            <person name="Hainaut M."/>
            <person name="Harispe M.L."/>
            <person name="Henrissat B."/>
            <person name="Hilden K.S."/>
            <person name="Hope R."/>
            <person name="Hossain A."/>
            <person name="Karabika E."/>
            <person name="Karaffa L."/>
            <person name="Karanyi Z."/>
            <person name="Krasevec N."/>
            <person name="Kuo A."/>
            <person name="Kusch H."/>
            <person name="LaButti K."/>
            <person name="Lagendijk E.L."/>
            <person name="Lapidus A."/>
            <person name="Levasseur A."/>
            <person name="Lindquist E."/>
            <person name="Lipzen A."/>
            <person name="Logrieco A.F."/>
            <person name="MacCabe A."/>
            <person name="Maekelae M.R."/>
            <person name="Malavazi I."/>
            <person name="Melin P."/>
            <person name="Meyer V."/>
            <person name="Mielnichuk N."/>
            <person name="Miskei M."/>
            <person name="Molnar A.P."/>
            <person name="Mule G."/>
            <person name="Ngan C.Y."/>
            <person name="Orejas M."/>
            <person name="Orosz E."/>
            <person name="Ouedraogo J.P."/>
            <person name="Overkamp K.M."/>
            <person name="Park H.-S."/>
            <person name="Perrone G."/>
            <person name="Piumi F."/>
            <person name="Punt P.J."/>
            <person name="Ram A.F."/>
            <person name="Ramon A."/>
            <person name="Rauscher S."/>
            <person name="Record E."/>
            <person name="Riano-Pachon D.M."/>
            <person name="Robert V."/>
            <person name="Roehrig J."/>
            <person name="Ruller R."/>
            <person name="Salamov A."/>
            <person name="Salih N.S."/>
            <person name="Samson R.A."/>
            <person name="Sandor E."/>
            <person name="Sanguinetti M."/>
            <person name="Schuetze T."/>
            <person name="Sepcic K."/>
            <person name="Shelest E."/>
            <person name="Sherlock G."/>
            <person name="Sophianopoulou V."/>
            <person name="Squina F.M."/>
            <person name="Sun H."/>
            <person name="Susca A."/>
            <person name="Todd R.B."/>
            <person name="Tsang A."/>
            <person name="Unkles S.E."/>
            <person name="van de Wiele N."/>
            <person name="van Rossen-Uffink D."/>
            <person name="Oliveira J.V."/>
            <person name="Vesth T.C."/>
            <person name="Visser J."/>
            <person name="Yu J.-H."/>
            <person name="Zhou M."/>
            <person name="Andersen M.R."/>
            <person name="Archer D.B."/>
            <person name="Baker S.E."/>
            <person name="Benoit I."/>
            <person name="Brakhage A.A."/>
            <person name="Braus G.H."/>
            <person name="Fischer R."/>
            <person name="Frisvad J.C."/>
            <person name="Goldman G.H."/>
            <person name="Houbraken J."/>
            <person name="Oakley B."/>
            <person name="Pocsi I."/>
            <person name="Scazzocchio C."/>
            <person name="Seiboth B."/>
            <person name="vanKuyk P.A."/>
            <person name="Wortman J."/>
            <person name="Dyer P.S."/>
            <person name="Grigoriev I.V."/>
        </authorList>
    </citation>
    <scope>NUCLEOTIDE SEQUENCE [LARGE SCALE GENOMIC DNA]</scope>
    <source>
        <strain evidence="4">DTO 134E9</strain>
    </source>
</reference>
<feature type="region of interest" description="Disordered" evidence="1">
    <location>
        <begin position="127"/>
        <end position="146"/>
    </location>
</feature>
<organism evidence="3 4">
    <name type="scientific">Aspergillus wentii DTO 134E9</name>
    <dbReference type="NCBI Taxonomy" id="1073089"/>
    <lineage>
        <taxon>Eukaryota</taxon>
        <taxon>Fungi</taxon>
        <taxon>Dikarya</taxon>
        <taxon>Ascomycota</taxon>
        <taxon>Pezizomycotina</taxon>
        <taxon>Eurotiomycetes</taxon>
        <taxon>Eurotiomycetidae</taxon>
        <taxon>Eurotiales</taxon>
        <taxon>Aspergillaceae</taxon>
        <taxon>Aspergillus</taxon>
        <taxon>Aspergillus subgen. Cremei</taxon>
    </lineage>
</organism>
<proteinExistence type="predicted"/>
<gene>
    <name evidence="3" type="ORF">ASPWEDRAFT_172171</name>
</gene>
<evidence type="ECO:0000259" key="2">
    <source>
        <dbReference type="Pfam" id="PF06985"/>
    </source>
</evidence>
<dbReference type="VEuPathDB" id="FungiDB:ASPWEDRAFT_172171"/>
<accession>A0A1L9RK93</accession>
<name>A0A1L9RK93_ASPWE</name>
<sequence length="719" mass="81086">MASRSNNRKHGDGGSLCNKCKRLDPINTLSGILHGSEPMKLGTMEELQKKTNCPLCRLFLKSLGFYNLERNRDMGGLRSHKGITCFPIYSFEYQYPIFQVVDVTGRTGTVHLQREDAFRIQQAHDLEGGSPGWTGSWDDMETGDEVEEGTVRAVRQDQIDASLVRSWVDNCIGLHGHYCQEGRSKTPRDKLQIEGWFIDVQEKRLVRRSVPGDPETPYIALSYVWGQSQMLQTVRSNLAEFQSPGALGSLVPRVVSDAMALVEAIGDRYLWVDAFCIVQDDPTKNEQLQIMDLIYMRARLTIVAMAGADADSGLPGVVPRTRLGQPVEIIDNCTFLARLPDLHDEMHTSRYFTRGWTYQEMMLSRRCLFVSSYQVYFRCNRAVRAEDFDAATSHESDSSTCLIREGSNEDFISHYERYVEAYTKRNLTYDSDIINAFTGILQGLSATHGVRFYAAMPIWDNIFRALLWCTTASAPSRRSLVNEQSPGVNYPSWSWIGWKGPVIYPVFGFMGRCTVHGLLPPDSIKMRDSGQIEFNRIGNIGQSKLLHCGSNECFISRWHSTDDTGRSNTNNSPDKTVHLSILQFSASTVMTSEFRLGRIGLVKSIDFVSATEKQISLLPIYDRKGQTCGAFYNPATSTFTSDQIHRLRIIAVSFCKKGMLYMTHYIHGAYRKASVGCKCLLNIMLIKSHGEVAERVAIGYMHPKAWEDATPRLETINLA</sequence>
<dbReference type="Pfam" id="PF06985">
    <property type="entry name" value="HET"/>
    <property type="match status" value="1"/>
</dbReference>
<dbReference type="RefSeq" id="XP_040689035.1">
    <property type="nucleotide sequence ID" value="XM_040830902.1"/>
</dbReference>
<protein>
    <recommendedName>
        <fullName evidence="2">Heterokaryon incompatibility domain-containing protein</fullName>
    </recommendedName>
</protein>
<dbReference type="AlphaFoldDB" id="A0A1L9RK93"/>
<feature type="domain" description="Heterokaryon incompatibility" evidence="2">
    <location>
        <begin position="218"/>
        <end position="360"/>
    </location>
</feature>
<dbReference type="OrthoDB" id="5135333at2759"/>
<dbReference type="Proteomes" id="UP000184383">
    <property type="component" value="Unassembled WGS sequence"/>
</dbReference>
<dbReference type="EMBL" id="KV878212">
    <property type="protein sequence ID" value="OJJ35359.1"/>
    <property type="molecule type" value="Genomic_DNA"/>
</dbReference>
<evidence type="ECO:0000256" key="1">
    <source>
        <dbReference type="SAM" id="MobiDB-lite"/>
    </source>
</evidence>
<evidence type="ECO:0000313" key="3">
    <source>
        <dbReference type="EMBL" id="OJJ35359.1"/>
    </source>
</evidence>
<evidence type="ECO:0000313" key="4">
    <source>
        <dbReference type="Proteomes" id="UP000184383"/>
    </source>
</evidence>
<dbReference type="PANTHER" id="PTHR33112">
    <property type="entry name" value="DOMAIN PROTEIN, PUTATIVE-RELATED"/>
    <property type="match status" value="1"/>
</dbReference>
<dbReference type="GeneID" id="63746750"/>
<dbReference type="InterPro" id="IPR010730">
    <property type="entry name" value="HET"/>
</dbReference>